<proteinExistence type="predicted"/>
<name>A0ABY3U3M4_9MYCO</name>
<sequence length="271" mass="28927">MRVRTVWRVGLAAVLGLTLAAVGVDFATSIYAEYRLSRSVRAAAGLDSDPNVAILGFPFLAQARADHFAELEIKAVDVAHPRVQRAALEATMHSVDLVDRSWLIEPDATLHVATLESRIIIDSRHLGQFMGIRDLMVEAPPADTNDATGGTTESGISRADGLVFTGTPTAADFDRPVSVSVDLSIAGPDRSTLVITPTGILTGPDTADQQVPEEQQTAVFAAFAARLPDQRLPFTVAPTNWGARGSEVIIEGITDDVTITLPQFRPPGPRP</sequence>
<reference evidence="1" key="1">
    <citation type="submission" date="2022-08" db="EMBL/GenBank/DDBJ databases">
        <title>Complete genome sequence of 14 non-tuberculosis mycobacteria type-strains.</title>
        <authorList>
            <person name="Igarashi Y."/>
            <person name="Osugi A."/>
            <person name="Mitarai S."/>
        </authorList>
    </citation>
    <scope>NUCLEOTIDE SEQUENCE</scope>
    <source>
        <strain evidence="1">DSM 45575</strain>
    </source>
</reference>
<protein>
    <submittedName>
        <fullName evidence="1">Mannan chain length control protein LmeA</fullName>
    </submittedName>
</protein>
<evidence type="ECO:0000313" key="1">
    <source>
        <dbReference type="EMBL" id="ULN53316.1"/>
    </source>
</evidence>
<dbReference type="Proteomes" id="UP001055200">
    <property type="component" value="Chromosome"/>
</dbReference>
<dbReference type="NCBIfam" id="NF038021">
    <property type="entry name" value="mannan_LmeA"/>
    <property type="match status" value="1"/>
</dbReference>
<dbReference type="RefSeq" id="WP_240171568.1">
    <property type="nucleotide sequence ID" value="NZ_CP092365.1"/>
</dbReference>
<dbReference type="Pfam" id="PF11209">
    <property type="entry name" value="LmeA"/>
    <property type="match status" value="1"/>
</dbReference>
<gene>
    <name evidence="1" type="primary">lmeA</name>
    <name evidence="1" type="ORF">MIU77_02870</name>
</gene>
<evidence type="ECO:0000313" key="2">
    <source>
        <dbReference type="Proteomes" id="UP001055200"/>
    </source>
</evidence>
<dbReference type="InterPro" id="IPR021373">
    <property type="entry name" value="DUF2993"/>
</dbReference>
<organism evidence="1 2">
    <name type="scientific">Mycolicibacillus parakoreensis</name>
    <dbReference type="NCBI Taxonomy" id="1069221"/>
    <lineage>
        <taxon>Bacteria</taxon>
        <taxon>Bacillati</taxon>
        <taxon>Actinomycetota</taxon>
        <taxon>Actinomycetes</taxon>
        <taxon>Mycobacteriales</taxon>
        <taxon>Mycobacteriaceae</taxon>
        <taxon>Mycolicibacillus</taxon>
    </lineage>
</organism>
<dbReference type="EMBL" id="CP092365">
    <property type="protein sequence ID" value="ULN53316.1"/>
    <property type="molecule type" value="Genomic_DNA"/>
</dbReference>
<keyword evidence="2" id="KW-1185">Reference proteome</keyword>
<accession>A0ABY3U3M4</accession>